<evidence type="ECO:0000256" key="9">
    <source>
        <dbReference type="ARBA" id="ARBA00023310"/>
    </source>
</evidence>
<keyword evidence="14" id="KW-0175">Coiled coil</keyword>
<feature type="transmembrane region" description="Helical" evidence="12">
    <location>
        <begin position="12"/>
        <end position="34"/>
    </location>
</feature>
<dbReference type="InterPro" id="IPR050059">
    <property type="entry name" value="ATP_synthase_B_chain"/>
</dbReference>
<name>A0A0G0B8S1_9BACT</name>
<dbReference type="EMBL" id="LBPY01000018">
    <property type="protein sequence ID" value="KKP65784.1"/>
    <property type="molecule type" value="Genomic_DNA"/>
</dbReference>
<dbReference type="GO" id="GO:0046933">
    <property type="term" value="F:proton-transporting ATP synthase activity, rotational mechanism"/>
    <property type="evidence" value="ECO:0007669"/>
    <property type="project" value="UniProtKB-UniRule"/>
</dbReference>
<dbReference type="AlphaFoldDB" id="A0A0G0B8S1"/>
<keyword evidence="6 12" id="KW-1133">Transmembrane helix</keyword>
<keyword evidence="7 12" id="KW-0406">Ion transport</keyword>
<evidence type="ECO:0000256" key="5">
    <source>
        <dbReference type="ARBA" id="ARBA00022781"/>
    </source>
</evidence>
<sequence>MDSFISTFHIDWKILIAQAINFGLVFLLIYFFALKPIKKIMKERTDSIEGGLTDAVKNAELLKKTKNEYEEVLANARIEANTIFQEGKKEAEDKKRVMIEDANKEIGEMIEKGKKSLESEKTKMIEEAKNEIVSLVVKATEKLLESHKDASFDEKTLEQIKKM</sequence>
<dbReference type="GO" id="GO:0046961">
    <property type="term" value="F:proton-transporting ATPase activity, rotational mechanism"/>
    <property type="evidence" value="ECO:0007669"/>
    <property type="project" value="TreeGrafter"/>
</dbReference>
<dbReference type="PANTHER" id="PTHR33445:SF2">
    <property type="entry name" value="ATP SYNTHASE SUBUNIT B', CHLOROPLASTIC"/>
    <property type="match status" value="1"/>
</dbReference>
<comment type="caution">
    <text evidence="15">The sequence shown here is derived from an EMBL/GenBank/DDBJ whole genome shotgun (WGS) entry which is preliminary data.</text>
</comment>
<keyword evidence="9 12" id="KW-0066">ATP synthesis</keyword>
<evidence type="ECO:0000256" key="4">
    <source>
        <dbReference type="ARBA" id="ARBA00022692"/>
    </source>
</evidence>
<keyword evidence="5 12" id="KW-0375">Hydrogen ion transport</keyword>
<organism evidence="15 16">
    <name type="scientific">Candidatus Nomurabacteria bacterium GW2011_GWE1_35_16</name>
    <dbReference type="NCBI Taxonomy" id="1618761"/>
    <lineage>
        <taxon>Bacteria</taxon>
        <taxon>Candidatus Nomuraibacteriota</taxon>
    </lineage>
</organism>
<dbReference type="Proteomes" id="UP000034952">
    <property type="component" value="Unassembled WGS sequence"/>
</dbReference>
<dbReference type="GO" id="GO:0005886">
    <property type="term" value="C:plasma membrane"/>
    <property type="evidence" value="ECO:0007669"/>
    <property type="project" value="UniProtKB-SubCell"/>
</dbReference>
<evidence type="ECO:0000256" key="2">
    <source>
        <dbReference type="ARBA" id="ARBA00022448"/>
    </source>
</evidence>
<feature type="coiled-coil region" evidence="14">
    <location>
        <begin position="52"/>
        <end position="86"/>
    </location>
</feature>
<keyword evidence="3 12" id="KW-0138">CF(0)</keyword>
<evidence type="ECO:0000256" key="3">
    <source>
        <dbReference type="ARBA" id="ARBA00022547"/>
    </source>
</evidence>
<dbReference type="PANTHER" id="PTHR33445">
    <property type="entry name" value="ATP SYNTHASE SUBUNIT B', CHLOROPLASTIC"/>
    <property type="match status" value="1"/>
</dbReference>
<dbReference type="GO" id="GO:0012505">
    <property type="term" value="C:endomembrane system"/>
    <property type="evidence" value="ECO:0007669"/>
    <property type="project" value="UniProtKB-SubCell"/>
</dbReference>
<dbReference type="CDD" id="cd06503">
    <property type="entry name" value="ATP-synt_Fo_b"/>
    <property type="match status" value="1"/>
</dbReference>
<comment type="subunit">
    <text evidence="12">F-type ATPases have 2 components, F(1) - the catalytic core - and F(0) - the membrane proton channel. F(1) has five subunits: alpha(3), beta(3), gamma(1), delta(1), epsilon(1). F(0) has three main subunits: a(1), b(2) and c(10-14). The alpha and beta chains form an alternating ring which encloses part of the gamma chain. F(1) is attached to F(0) by a central stalk formed by the gamma and epsilon chains, while a peripheral stalk is formed by the delta and b chains.</text>
</comment>
<evidence type="ECO:0000256" key="6">
    <source>
        <dbReference type="ARBA" id="ARBA00022989"/>
    </source>
</evidence>
<evidence type="ECO:0000256" key="1">
    <source>
        <dbReference type="ARBA" id="ARBA00005513"/>
    </source>
</evidence>
<accession>A0A0G0B8S1</accession>
<evidence type="ECO:0000313" key="16">
    <source>
        <dbReference type="Proteomes" id="UP000034952"/>
    </source>
</evidence>
<evidence type="ECO:0000256" key="13">
    <source>
        <dbReference type="RuleBase" id="RU003848"/>
    </source>
</evidence>
<dbReference type="InterPro" id="IPR002146">
    <property type="entry name" value="ATP_synth_b/b'su_bac/chlpt"/>
</dbReference>
<reference evidence="15 16" key="1">
    <citation type="journal article" date="2015" name="Nature">
        <title>rRNA introns, odd ribosomes, and small enigmatic genomes across a large radiation of phyla.</title>
        <authorList>
            <person name="Brown C.T."/>
            <person name="Hug L.A."/>
            <person name="Thomas B.C."/>
            <person name="Sharon I."/>
            <person name="Castelle C.J."/>
            <person name="Singh A."/>
            <person name="Wilkins M.J."/>
            <person name="Williams K.H."/>
            <person name="Banfield J.F."/>
        </authorList>
    </citation>
    <scope>NUCLEOTIDE SEQUENCE [LARGE SCALE GENOMIC DNA]</scope>
</reference>
<comment type="subcellular location">
    <subcellularLocation>
        <location evidence="12">Cell membrane</location>
        <topology evidence="12">Single-pass membrane protein</topology>
    </subcellularLocation>
    <subcellularLocation>
        <location evidence="11">Endomembrane system</location>
        <topology evidence="11">Single-pass membrane protein</topology>
    </subcellularLocation>
</comment>
<keyword evidence="8 12" id="KW-0472">Membrane</keyword>
<evidence type="ECO:0000256" key="8">
    <source>
        <dbReference type="ARBA" id="ARBA00023136"/>
    </source>
</evidence>
<keyword evidence="4 12" id="KW-0812">Transmembrane</keyword>
<protein>
    <recommendedName>
        <fullName evidence="12">ATP synthase subunit b</fullName>
    </recommendedName>
    <alternativeName>
        <fullName evidence="12">ATP synthase F(0) sector subunit b</fullName>
    </alternativeName>
    <alternativeName>
        <fullName evidence="12">ATPase subunit I</fullName>
    </alternativeName>
    <alternativeName>
        <fullName evidence="12">F-type ATPase subunit b</fullName>
        <shortName evidence="12">F-ATPase subunit b</shortName>
    </alternativeName>
</protein>
<evidence type="ECO:0000256" key="10">
    <source>
        <dbReference type="ARBA" id="ARBA00025198"/>
    </source>
</evidence>
<dbReference type="HAMAP" id="MF_01398">
    <property type="entry name" value="ATP_synth_b_bprime"/>
    <property type="match status" value="1"/>
</dbReference>
<dbReference type="GO" id="GO:0045259">
    <property type="term" value="C:proton-transporting ATP synthase complex"/>
    <property type="evidence" value="ECO:0007669"/>
    <property type="project" value="UniProtKB-KW"/>
</dbReference>
<proteinExistence type="inferred from homology"/>
<evidence type="ECO:0000313" key="15">
    <source>
        <dbReference type="EMBL" id="KKP65784.1"/>
    </source>
</evidence>
<dbReference type="Pfam" id="PF00430">
    <property type="entry name" value="ATP-synt_B"/>
    <property type="match status" value="1"/>
</dbReference>
<evidence type="ECO:0000256" key="12">
    <source>
        <dbReference type="HAMAP-Rule" id="MF_01398"/>
    </source>
</evidence>
<gene>
    <name evidence="12" type="primary">atpF</name>
    <name evidence="15" type="ORF">UR64_C0018G0006</name>
</gene>
<evidence type="ECO:0000256" key="14">
    <source>
        <dbReference type="SAM" id="Coils"/>
    </source>
</evidence>
<dbReference type="InterPro" id="IPR005864">
    <property type="entry name" value="ATP_synth_F0_bsu_bac"/>
</dbReference>
<evidence type="ECO:0000256" key="11">
    <source>
        <dbReference type="ARBA" id="ARBA00037847"/>
    </source>
</evidence>
<comment type="function">
    <text evidence="10 12">F(1)F(0) ATP synthase produces ATP from ADP in the presence of a proton or sodium gradient. F-type ATPases consist of two structural domains, F(1) containing the extramembraneous catalytic core and F(0) containing the membrane proton channel, linked together by a central stalk and a peripheral stalk. During catalysis, ATP synthesis in the catalytic domain of F(1) is coupled via a rotary mechanism of the central stalk subunits to proton translocation.</text>
</comment>
<dbReference type="NCBIfam" id="TIGR01144">
    <property type="entry name" value="ATP_synt_b"/>
    <property type="match status" value="1"/>
</dbReference>
<keyword evidence="12" id="KW-1003">Cell membrane</keyword>
<keyword evidence="2 12" id="KW-0813">Transport</keyword>
<dbReference type="Gene3D" id="6.10.250.1580">
    <property type="match status" value="1"/>
</dbReference>
<evidence type="ECO:0000256" key="7">
    <source>
        <dbReference type="ARBA" id="ARBA00023065"/>
    </source>
</evidence>
<comment type="similarity">
    <text evidence="1 12 13">Belongs to the ATPase B chain family.</text>
</comment>
<comment type="function">
    <text evidence="12">Component of the F(0) channel, it forms part of the peripheral stalk, linking F(1) to F(0).</text>
</comment>